<dbReference type="RefSeq" id="WP_098193358.1">
    <property type="nucleotide sequence ID" value="NZ_CP023777.1"/>
</dbReference>
<evidence type="ECO:0000313" key="4">
    <source>
        <dbReference type="EMBL" id="ATL46973.1"/>
    </source>
</evidence>
<keyword evidence="1" id="KW-0812">Transmembrane</keyword>
<dbReference type="Proteomes" id="UP000220133">
    <property type="component" value="Chromosome"/>
</dbReference>
<evidence type="ECO:0000259" key="2">
    <source>
        <dbReference type="Pfam" id="PF04773"/>
    </source>
</evidence>
<proteinExistence type="predicted"/>
<keyword evidence="1" id="KW-0472">Membrane</keyword>
<protein>
    <recommendedName>
        <fullName evidence="6">FecR family protein</fullName>
    </recommendedName>
</protein>
<accession>A0A291QSX9</accession>
<dbReference type="Pfam" id="PF04773">
    <property type="entry name" value="FecR"/>
    <property type="match status" value="1"/>
</dbReference>
<gene>
    <name evidence="4" type="ORF">COR50_07120</name>
</gene>
<feature type="domain" description="Protein FecR C-terminal" evidence="3">
    <location>
        <begin position="283"/>
        <end position="351"/>
    </location>
</feature>
<dbReference type="InterPro" id="IPR032508">
    <property type="entry name" value="FecR_C"/>
</dbReference>
<name>A0A291QSX9_9BACT</name>
<keyword evidence="1" id="KW-1133">Transmembrane helix</keyword>
<dbReference type="EMBL" id="CP023777">
    <property type="protein sequence ID" value="ATL46973.1"/>
    <property type="molecule type" value="Genomic_DNA"/>
</dbReference>
<evidence type="ECO:0000313" key="5">
    <source>
        <dbReference type="Proteomes" id="UP000220133"/>
    </source>
</evidence>
<dbReference type="InterPro" id="IPR012373">
    <property type="entry name" value="Ferrdict_sens_TM"/>
</dbReference>
<dbReference type="KEGG" id="cbae:COR50_07120"/>
<sequence>MNQSRLQVLLIKYGNNECTEEELQELAAWYEGLNALGKPLPLSDSVADEAVADDIWAGIATQASLDPVRQPRSKYRKIIYYMSAAAVVLLGMFMLFKSFWKESVQPSPVLAEMPLLKTEKGVISEVTLLDGTRVKLNADSKLHYNSDFNQTNREIFLDGEAYFEVVKSSNMPFIIHANNMDIEVLGTTFNVKAYKSDKTTEASLVTGKIAITMKAGKLGNKRIILEPNQKVVMLNPEVLKSLEVLPTASQGVLQDQGYAVDQLSRSQLDQTVLETSWIHNRLDINDESLEEIITRLERRYNVNIKLKDKDLLHARYTGSFEQESISEVLDALRLSSPKPFKFKQEKTTILITK</sequence>
<reference evidence="4 5" key="1">
    <citation type="submission" date="2017-10" db="EMBL/GenBank/DDBJ databases">
        <title>Paenichitinophaga pekingensis gen. nov., sp. nov., isolated from activated sludge.</title>
        <authorList>
            <person name="Jin D."/>
            <person name="Kong X."/>
            <person name="Deng Y."/>
            <person name="Bai Z."/>
        </authorList>
    </citation>
    <scope>NUCLEOTIDE SEQUENCE [LARGE SCALE GENOMIC DNA]</scope>
    <source>
        <strain evidence="4 5">13</strain>
    </source>
</reference>
<dbReference type="AlphaFoldDB" id="A0A291QSX9"/>
<feature type="transmembrane region" description="Helical" evidence="1">
    <location>
        <begin position="78"/>
        <end position="100"/>
    </location>
</feature>
<feature type="domain" description="FecR protein" evidence="2">
    <location>
        <begin position="116"/>
        <end position="209"/>
    </location>
</feature>
<dbReference type="GO" id="GO:0016989">
    <property type="term" value="F:sigma factor antagonist activity"/>
    <property type="evidence" value="ECO:0007669"/>
    <property type="project" value="TreeGrafter"/>
</dbReference>
<dbReference type="Pfam" id="PF16344">
    <property type="entry name" value="FecR_C"/>
    <property type="match status" value="1"/>
</dbReference>
<keyword evidence="5" id="KW-1185">Reference proteome</keyword>
<dbReference type="PIRSF" id="PIRSF018266">
    <property type="entry name" value="FecR"/>
    <property type="match status" value="1"/>
</dbReference>
<organism evidence="4 5">
    <name type="scientific">Chitinophaga caeni</name>
    <dbReference type="NCBI Taxonomy" id="2029983"/>
    <lineage>
        <taxon>Bacteria</taxon>
        <taxon>Pseudomonadati</taxon>
        <taxon>Bacteroidota</taxon>
        <taxon>Chitinophagia</taxon>
        <taxon>Chitinophagales</taxon>
        <taxon>Chitinophagaceae</taxon>
        <taxon>Chitinophaga</taxon>
    </lineage>
</organism>
<evidence type="ECO:0000259" key="3">
    <source>
        <dbReference type="Pfam" id="PF16344"/>
    </source>
</evidence>
<dbReference type="OrthoDB" id="1523735at2"/>
<dbReference type="Gene3D" id="2.60.120.1440">
    <property type="match status" value="1"/>
</dbReference>
<evidence type="ECO:0008006" key="6">
    <source>
        <dbReference type="Google" id="ProtNLM"/>
    </source>
</evidence>
<evidence type="ECO:0000256" key="1">
    <source>
        <dbReference type="SAM" id="Phobius"/>
    </source>
</evidence>
<dbReference type="PANTHER" id="PTHR30273">
    <property type="entry name" value="PERIPLASMIC SIGNAL SENSOR AND SIGMA FACTOR ACTIVATOR FECR-RELATED"/>
    <property type="match status" value="1"/>
</dbReference>
<dbReference type="InterPro" id="IPR006860">
    <property type="entry name" value="FecR"/>
</dbReference>
<dbReference type="Gene3D" id="3.55.50.30">
    <property type="match status" value="1"/>
</dbReference>
<dbReference type="PANTHER" id="PTHR30273:SF2">
    <property type="entry name" value="PROTEIN FECR"/>
    <property type="match status" value="1"/>
</dbReference>